<dbReference type="InterPro" id="IPR017900">
    <property type="entry name" value="4Fe4S_Fe_S_CS"/>
</dbReference>
<dbReference type="RefSeq" id="WP_084066508.1">
    <property type="nucleotide sequence ID" value="NZ_FWXY01000001.1"/>
</dbReference>
<feature type="domain" description="4Fe-4S ferredoxin-type" evidence="8">
    <location>
        <begin position="83"/>
        <end position="112"/>
    </location>
</feature>
<dbReference type="Proteomes" id="UP000192418">
    <property type="component" value="Unassembled WGS sequence"/>
</dbReference>
<proteinExistence type="predicted"/>
<dbReference type="SUPFAM" id="SSF54862">
    <property type="entry name" value="4Fe-4S ferredoxins"/>
    <property type="match status" value="1"/>
</dbReference>
<dbReference type="CDD" id="cd10553">
    <property type="entry name" value="PhsB_like"/>
    <property type="match status" value="1"/>
</dbReference>
<feature type="domain" description="4Fe-4S ferredoxin-type" evidence="8">
    <location>
        <begin position="4"/>
        <end position="34"/>
    </location>
</feature>
<name>A0A1W1YM49_9BACT</name>
<keyword evidence="5" id="KW-0249">Electron transport</keyword>
<dbReference type="PROSITE" id="PS51379">
    <property type="entry name" value="4FE4S_FER_2"/>
    <property type="match status" value="3"/>
</dbReference>
<keyword evidence="3" id="KW-0479">Metal-binding</keyword>
<dbReference type="InterPro" id="IPR050954">
    <property type="entry name" value="ET_IronSulfur_Cluster-Binding"/>
</dbReference>
<dbReference type="GO" id="GO:0051539">
    <property type="term" value="F:4 iron, 4 sulfur cluster binding"/>
    <property type="evidence" value="ECO:0007669"/>
    <property type="project" value="UniProtKB-KW"/>
</dbReference>
<keyword evidence="7" id="KW-0411">Iron-sulfur</keyword>
<dbReference type="STRING" id="1121400.SAMN02746065_101191"/>
<evidence type="ECO:0000256" key="1">
    <source>
        <dbReference type="ARBA" id="ARBA00022448"/>
    </source>
</evidence>
<evidence type="ECO:0000256" key="6">
    <source>
        <dbReference type="ARBA" id="ARBA00023004"/>
    </source>
</evidence>
<dbReference type="PANTHER" id="PTHR43177">
    <property type="entry name" value="PROTEIN NRFC"/>
    <property type="match status" value="1"/>
</dbReference>
<dbReference type="PANTHER" id="PTHR43177:SF5">
    <property type="entry name" value="ANAEROBIC DIMETHYL SULFOXIDE REDUCTASE CHAIN B-RELATED"/>
    <property type="match status" value="1"/>
</dbReference>
<dbReference type="AlphaFoldDB" id="A0A1W1YM49"/>
<keyword evidence="1" id="KW-0813">Transport</keyword>
<evidence type="ECO:0000256" key="2">
    <source>
        <dbReference type="ARBA" id="ARBA00022485"/>
    </source>
</evidence>
<keyword evidence="2" id="KW-0004">4Fe-4S</keyword>
<protein>
    <submittedName>
        <fullName evidence="9">Fe-S-cluster-containing dehydrogenase component</fullName>
    </submittedName>
</protein>
<dbReference type="Pfam" id="PF12800">
    <property type="entry name" value="Fer4_4"/>
    <property type="match status" value="1"/>
</dbReference>
<organism evidence="9 10">
    <name type="scientific">Desulfocicer vacuolatum DSM 3385</name>
    <dbReference type="NCBI Taxonomy" id="1121400"/>
    <lineage>
        <taxon>Bacteria</taxon>
        <taxon>Pseudomonadati</taxon>
        <taxon>Thermodesulfobacteriota</taxon>
        <taxon>Desulfobacteria</taxon>
        <taxon>Desulfobacterales</taxon>
        <taxon>Desulfobacteraceae</taxon>
        <taxon>Desulfocicer</taxon>
    </lineage>
</organism>
<keyword evidence="4" id="KW-0677">Repeat</keyword>
<dbReference type="OrthoDB" id="9789030at2"/>
<dbReference type="EMBL" id="FWXY01000001">
    <property type="protein sequence ID" value="SMC37310.1"/>
    <property type="molecule type" value="Genomic_DNA"/>
</dbReference>
<dbReference type="Gene3D" id="3.30.70.20">
    <property type="match status" value="2"/>
</dbReference>
<evidence type="ECO:0000256" key="7">
    <source>
        <dbReference type="ARBA" id="ARBA00023014"/>
    </source>
</evidence>
<sequence>MSKYYLFQDAKQCIGCRTCEIQCKTNKKLPTGPRPCQIIQVGPQLIGGLPRTSYIFMPCFHCETPWCVAACPTGAMQKRSKDGIVFIDPDLCVGCKTCVSACPWGAPQWNPETGKVVKCDYCMDRIDEGLQPACVTTCTSGCLKFGKVEDMTQIRRERHAQLVAALENSVS</sequence>
<dbReference type="Pfam" id="PF13247">
    <property type="entry name" value="Fer4_11"/>
    <property type="match status" value="1"/>
</dbReference>
<gene>
    <name evidence="9" type="ORF">SAMN02746065_101191</name>
</gene>
<evidence type="ECO:0000259" key="8">
    <source>
        <dbReference type="PROSITE" id="PS51379"/>
    </source>
</evidence>
<keyword evidence="10" id="KW-1185">Reference proteome</keyword>
<dbReference type="PROSITE" id="PS00198">
    <property type="entry name" value="4FE4S_FER_1"/>
    <property type="match status" value="1"/>
</dbReference>
<reference evidence="9 10" key="1">
    <citation type="submission" date="2017-04" db="EMBL/GenBank/DDBJ databases">
        <authorList>
            <person name="Afonso C.L."/>
            <person name="Miller P.J."/>
            <person name="Scott M.A."/>
            <person name="Spackman E."/>
            <person name="Goraichik I."/>
            <person name="Dimitrov K.M."/>
            <person name="Suarez D.L."/>
            <person name="Swayne D.E."/>
        </authorList>
    </citation>
    <scope>NUCLEOTIDE SEQUENCE [LARGE SCALE GENOMIC DNA]</scope>
    <source>
        <strain evidence="9 10">DSM 3385</strain>
    </source>
</reference>
<keyword evidence="6" id="KW-0408">Iron</keyword>
<evidence type="ECO:0000256" key="5">
    <source>
        <dbReference type="ARBA" id="ARBA00022982"/>
    </source>
</evidence>
<evidence type="ECO:0000256" key="3">
    <source>
        <dbReference type="ARBA" id="ARBA00022723"/>
    </source>
</evidence>
<dbReference type="InterPro" id="IPR017896">
    <property type="entry name" value="4Fe4S_Fe-S-bd"/>
</dbReference>
<feature type="domain" description="4Fe-4S ferredoxin-type" evidence="8">
    <location>
        <begin position="50"/>
        <end position="81"/>
    </location>
</feature>
<evidence type="ECO:0000256" key="4">
    <source>
        <dbReference type="ARBA" id="ARBA00022737"/>
    </source>
</evidence>
<evidence type="ECO:0000313" key="10">
    <source>
        <dbReference type="Proteomes" id="UP000192418"/>
    </source>
</evidence>
<evidence type="ECO:0000313" key="9">
    <source>
        <dbReference type="EMBL" id="SMC37310.1"/>
    </source>
</evidence>
<accession>A0A1W1YM49</accession>
<dbReference type="GO" id="GO:0046872">
    <property type="term" value="F:metal ion binding"/>
    <property type="evidence" value="ECO:0007669"/>
    <property type="project" value="UniProtKB-KW"/>
</dbReference>